<feature type="compositionally biased region" description="Polar residues" evidence="1">
    <location>
        <begin position="67"/>
        <end position="83"/>
    </location>
</feature>
<sequence>MEDLEKENDWAPPDTPSATASPSSSEDPATLTAPPSPSPPFGCEVSIFPSPQPTSTIALNLESSQVSVSGSLNPPSASISSLHSGLPSTVTPTASVSVTQPRIYSPPNIAGSPSHGPHLIDWLPYLASVMTTTKRGKEEEQTTLGTGPPEHMKRCGSTYLPVLSEGENVHAGFIKQQPPESVCSPPPFQDIPLHSEQVPATLGNILAELKTMNHHLSIIARALSHLASSCTAQQDSTNVQDL</sequence>
<evidence type="ECO:0000313" key="3">
    <source>
        <dbReference type="Proteomes" id="UP000018936"/>
    </source>
</evidence>
<name>V8P837_OPHHA</name>
<dbReference type="Proteomes" id="UP000018936">
    <property type="component" value="Unassembled WGS sequence"/>
</dbReference>
<gene>
    <name evidence="2" type="primary">WNK4</name>
    <name evidence="2" type="ORF">L345_04015</name>
</gene>
<feature type="compositionally biased region" description="Low complexity" evidence="1">
    <location>
        <begin position="16"/>
        <end position="33"/>
    </location>
</feature>
<feature type="region of interest" description="Disordered" evidence="1">
    <location>
        <begin position="1"/>
        <end position="49"/>
    </location>
</feature>
<protein>
    <submittedName>
        <fullName evidence="2">Serine/threonine-protein kinase WNK4</fullName>
    </submittedName>
</protein>
<organism evidence="2 3">
    <name type="scientific">Ophiophagus hannah</name>
    <name type="common">King cobra</name>
    <name type="synonym">Naja hannah</name>
    <dbReference type="NCBI Taxonomy" id="8665"/>
    <lineage>
        <taxon>Eukaryota</taxon>
        <taxon>Metazoa</taxon>
        <taxon>Chordata</taxon>
        <taxon>Craniata</taxon>
        <taxon>Vertebrata</taxon>
        <taxon>Euteleostomi</taxon>
        <taxon>Lepidosauria</taxon>
        <taxon>Squamata</taxon>
        <taxon>Bifurcata</taxon>
        <taxon>Unidentata</taxon>
        <taxon>Episquamata</taxon>
        <taxon>Toxicofera</taxon>
        <taxon>Serpentes</taxon>
        <taxon>Colubroidea</taxon>
        <taxon>Elapidae</taxon>
        <taxon>Elapinae</taxon>
        <taxon>Ophiophagus</taxon>
    </lineage>
</organism>
<dbReference type="AlphaFoldDB" id="V8P837"/>
<evidence type="ECO:0000313" key="2">
    <source>
        <dbReference type="EMBL" id="ETE70178.1"/>
    </source>
</evidence>
<accession>V8P837</accession>
<reference evidence="2 3" key="1">
    <citation type="journal article" date="2013" name="Proc. Natl. Acad. Sci. U.S.A.">
        <title>The king cobra genome reveals dynamic gene evolution and adaptation in the snake venom system.</title>
        <authorList>
            <person name="Vonk F.J."/>
            <person name="Casewell N.R."/>
            <person name="Henkel C.V."/>
            <person name="Heimberg A.M."/>
            <person name="Jansen H.J."/>
            <person name="McCleary R.J."/>
            <person name="Kerkkamp H.M."/>
            <person name="Vos R.A."/>
            <person name="Guerreiro I."/>
            <person name="Calvete J.J."/>
            <person name="Wuster W."/>
            <person name="Woods A.E."/>
            <person name="Logan J.M."/>
            <person name="Harrison R.A."/>
            <person name="Castoe T.A."/>
            <person name="de Koning A.P."/>
            <person name="Pollock D.D."/>
            <person name="Yandell M."/>
            <person name="Calderon D."/>
            <person name="Renjifo C."/>
            <person name="Currier R.B."/>
            <person name="Salgado D."/>
            <person name="Pla D."/>
            <person name="Sanz L."/>
            <person name="Hyder A.S."/>
            <person name="Ribeiro J.M."/>
            <person name="Arntzen J.W."/>
            <person name="van den Thillart G.E."/>
            <person name="Boetzer M."/>
            <person name="Pirovano W."/>
            <person name="Dirks R.P."/>
            <person name="Spaink H.P."/>
            <person name="Duboule D."/>
            <person name="McGlinn E."/>
            <person name="Kini R.M."/>
            <person name="Richardson M.K."/>
        </authorList>
    </citation>
    <scope>NUCLEOTIDE SEQUENCE</scope>
    <source>
        <tissue evidence="2">Blood</tissue>
    </source>
</reference>
<keyword evidence="2" id="KW-0418">Kinase</keyword>
<feature type="region of interest" description="Disordered" evidence="1">
    <location>
        <begin position="67"/>
        <end position="86"/>
    </location>
</feature>
<proteinExistence type="predicted"/>
<feature type="non-terminal residue" evidence="2">
    <location>
        <position position="1"/>
    </location>
</feature>
<keyword evidence="2" id="KW-0808">Transferase</keyword>
<feature type="region of interest" description="Disordered" evidence="1">
    <location>
        <begin position="134"/>
        <end position="153"/>
    </location>
</feature>
<keyword evidence="3" id="KW-1185">Reference proteome</keyword>
<evidence type="ECO:0000256" key="1">
    <source>
        <dbReference type="SAM" id="MobiDB-lite"/>
    </source>
</evidence>
<comment type="caution">
    <text evidence="2">The sequence shown here is derived from an EMBL/GenBank/DDBJ whole genome shotgun (WGS) entry which is preliminary data.</text>
</comment>
<dbReference type="OrthoDB" id="10029800at2759"/>
<dbReference type="EMBL" id="AZIM01000600">
    <property type="protein sequence ID" value="ETE70178.1"/>
    <property type="molecule type" value="Genomic_DNA"/>
</dbReference>
<dbReference type="GO" id="GO:0016301">
    <property type="term" value="F:kinase activity"/>
    <property type="evidence" value="ECO:0007669"/>
    <property type="project" value="UniProtKB-KW"/>
</dbReference>